<dbReference type="InterPro" id="IPR003834">
    <property type="entry name" value="Cyt_c_assmbl_TM_dom"/>
</dbReference>
<feature type="transmembrane region" description="Helical" evidence="6">
    <location>
        <begin position="446"/>
        <end position="472"/>
    </location>
</feature>
<feature type="domain" description="Thiol:disulfide interchange protein DsbD N-terminal" evidence="9">
    <location>
        <begin position="57"/>
        <end position="166"/>
    </location>
</feature>
<evidence type="ECO:0000259" key="9">
    <source>
        <dbReference type="Pfam" id="PF11412"/>
    </source>
</evidence>
<protein>
    <submittedName>
        <fullName evidence="10">DUF255 domain-containing protein</fullName>
    </submittedName>
</protein>
<feature type="transmembrane region" description="Helical" evidence="6">
    <location>
        <begin position="564"/>
        <end position="583"/>
    </location>
</feature>
<dbReference type="InterPro" id="IPR035671">
    <property type="entry name" value="DsbD_gamma"/>
</dbReference>
<dbReference type="CDD" id="cd02953">
    <property type="entry name" value="DsbDgamma"/>
    <property type="match status" value="1"/>
</dbReference>
<feature type="domain" description="Cytochrome C biogenesis protein transmembrane" evidence="8">
    <location>
        <begin position="367"/>
        <end position="577"/>
    </location>
</feature>
<dbReference type="Gene3D" id="3.40.30.10">
    <property type="entry name" value="Glutaredoxin"/>
    <property type="match status" value="1"/>
</dbReference>
<keyword evidence="11" id="KW-1185">Reference proteome</keyword>
<name>A0A4Y6PTT8_PERCE</name>
<evidence type="ECO:0000256" key="6">
    <source>
        <dbReference type="SAM" id="Phobius"/>
    </source>
</evidence>
<keyword evidence="4 6" id="KW-0472">Membrane</keyword>
<dbReference type="Pfam" id="PF11412">
    <property type="entry name" value="DsbD_N"/>
    <property type="match status" value="1"/>
</dbReference>
<keyword evidence="3 6" id="KW-1133">Transmembrane helix</keyword>
<evidence type="ECO:0000256" key="4">
    <source>
        <dbReference type="ARBA" id="ARBA00023136"/>
    </source>
</evidence>
<keyword evidence="2 6" id="KW-0812">Transmembrane</keyword>
<dbReference type="AlphaFoldDB" id="A0A4Y6PTT8"/>
<feature type="signal peptide" evidence="7">
    <location>
        <begin position="1"/>
        <end position="25"/>
    </location>
</feature>
<evidence type="ECO:0000256" key="5">
    <source>
        <dbReference type="SAM" id="MobiDB-lite"/>
    </source>
</evidence>
<feature type="transmembrane region" description="Helical" evidence="6">
    <location>
        <begin position="410"/>
        <end position="434"/>
    </location>
</feature>
<feature type="region of interest" description="Disordered" evidence="5">
    <location>
        <begin position="337"/>
        <end position="356"/>
    </location>
</feature>
<dbReference type="RefSeq" id="WP_141198224.1">
    <property type="nucleotide sequence ID" value="NZ_CP041186.1"/>
</dbReference>
<evidence type="ECO:0000256" key="1">
    <source>
        <dbReference type="ARBA" id="ARBA00004141"/>
    </source>
</evidence>
<proteinExistence type="predicted"/>
<accession>A0A4Y6PTT8</accession>
<feature type="transmembrane region" description="Helical" evidence="6">
    <location>
        <begin position="619"/>
        <end position="637"/>
    </location>
</feature>
<dbReference type="GO" id="GO:0016020">
    <property type="term" value="C:membrane"/>
    <property type="evidence" value="ECO:0007669"/>
    <property type="project" value="UniProtKB-SubCell"/>
</dbReference>
<organism evidence="10 11">
    <name type="scientific">Persicimonas caeni</name>
    <dbReference type="NCBI Taxonomy" id="2292766"/>
    <lineage>
        <taxon>Bacteria</taxon>
        <taxon>Deltaproteobacteria</taxon>
        <taxon>Bradymonadales</taxon>
        <taxon>Bradymonadaceae</taxon>
        <taxon>Persicimonas</taxon>
    </lineage>
</organism>
<dbReference type="PANTHER" id="PTHR32234">
    <property type="entry name" value="THIOL:DISULFIDE INTERCHANGE PROTEIN DSBD"/>
    <property type="match status" value="1"/>
</dbReference>
<evidence type="ECO:0000256" key="3">
    <source>
        <dbReference type="ARBA" id="ARBA00022989"/>
    </source>
</evidence>
<evidence type="ECO:0000256" key="7">
    <source>
        <dbReference type="SAM" id="SignalP"/>
    </source>
</evidence>
<evidence type="ECO:0000313" key="11">
    <source>
        <dbReference type="Proteomes" id="UP000315995"/>
    </source>
</evidence>
<dbReference type="OrthoDB" id="9811036at2"/>
<feature type="transmembrane region" description="Helical" evidence="6">
    <location>
        <begin position="589"/>
        <end position="607"/>
    </location>
</feature>
<comment type="subcellular location">
    <subcellularLocation>
        <location evidence="1">Membrane</location>
        <topology evidence="1">Multi-pass membrane protein</topology>
    </subcellularLocation>
</comment>
<dbReference type="GO" id="GO:0015035">
    <property type="term" value="F:protein-disulfide reductase activity"/>
    <property type="evidence" value="ECO:0007669"/>
    <property type="project" value="TreeGrafter"/>
</dbReference>
<dbReference type="Pfam" id="PF13899">
    <property type="entry name" value="Thioredoxin_7"/>
    <property type="match status" value="1"/>
</dbReference>
<accession>A0A5B8Y4V6</accession>
<dbReference type="GO" id="GO:0017004">
    <property type="term" value="P:cytochrome complex assembly"/>
    <property type="evidence" value="ECO:0007669"/>
    <property type="project" value="InterPro"/>
</dbReference>
<dbReference type="PANTHER" id="PTHR32234:SF3">
    <property type="entry name" value="SUPPRESSION OF COPPER SENSITIVITY PROTEIN"/>
    <property type="match status" value="1"/>
</dbReference>
<evidence type="ECO:0000259" key="8">
    <source>
        <dbReference type="Pfam" id="PF02683"/>
    </source>
</evidence>
<feature type="transmembrane region" description="Helical" evidence="6">
    <location>
        <begin position="362"/>
        <end position="389"/>
    </location>
</feature>
<dbReference type="SUPFAM" id="SSF52833">
    <property type="entry name" value="Thioredoxin-like"/>
    <property type="match status" value="1"/>
</dbReference>
<feature type="chain" id="PRO_5030106424" evidence="7">
    <location>
        <begin position="26"/>
        <end position="767"/>
    </location>
</feature>
<feature type="transmembrane region" description="Helical" evidence="6">
    <location>
        <begin position="523"/>
        <end position="543"/>
    </location>
</feature>
<dbReference type="GO" id="GO:0045454">
    <property type="term" value="P:cell redox homeostasis"/>
    <property type="evidence" value="ECO:0007669"/>
    <property type="project" value="TreeGrafter"/>
</dbReference>
<evidence type="ECO:0000313" key="10">
    <source>
        <dbReference type="EMBL" id="QDG51744.1"/>
    </source>
</evidence>
<sequence>MTHTRHIPAILAALLLTLVTSTAFAVPEVPDSAYGEGAVDGNDPRVETRLLIDASQVKAGDTVRVGVLYTLDPDWHIYWRNSGDAGLSTDTDLASDSATVGELQWPAPHVFVDKAGEVYTFGYSEQVLFFADANVSQDASGEFTVSAEVDYLACKVECIPGNSKLERSIPVADETTPAPDEVRALFERAQKNLTETADELGIAVATALSQEPIRPGDEFRAAIALDYCPERAEDCEPYTVAYDIRKYAFIPDTTAQAKLEVVGVRAHPSAEHGQILELAGKAGSNEPKDGERLSGVIHLERDGEKVELLVDEPLPRGPKGAEVEEIDSPLLGAVTGAESADKAEAKPSKPGPSKPGPAEPIAWWKALLLAFFGGMILNLMPCVFPVLAIKVSSFTQLVHESKKSILSHGMAYTGGVVGSLLALALVVVGLRAAGTQVGWGFQFQEPLFIAALCAILVLFALNLFGVFEVSVAPNELAEKTHQASGLRRSAAEGVLAVILATPCSAPFLGTAVGFALASSAWTIIAIFVMLGLGLAAPFVVLTLTPGAAKLLPKPGAWMSVLKEVLGFALIGTVVWLFWILGQMAGADGIVQLIIFLSVLALWAWFFGKIQYRFEGVRKWGFTLLAALVVAATGWYVLDFDRQKAASAQSAPADGIQWREWTEEAVQEELADGNVVFVDFTADWCITCKVNERTIIDTPEVKGAIADNEVVTIKADWTNPDERIRQKLAEHGKGGVPMYLVYHPEHPNDPQVLPEVLTVELLVEALSK</sequence>
<gene>
    <name evidence="10" type="ORF">FIV42_13595</name>
</gene>
<feature type="transmembrane region" description="Helical" evidence="6">
    <location>
        <begin position="493"/>
        <end position="517"/>
    </location>
</feature>
<dbReference type="EMBL" id="CP041186">
    <property type="protein sequence ID" value="QDG51744.1"/>
    <property type="molecule type" value="Genomic_DNA"/>
</dbReference>
<dbReference type="Proteomes" id="UP000315995">
    <property type="component" value="Chromosome"/>
</dbReference>
<keyword evidence="7" id="KW-0732">Signal</keyword>
<evidence type="ECO:0000256" key="2">
    <source>
        <dbReference type="ARBA" id="ARBA00022692"/>
    </source>
</evidence>
<dbReference type="InterPro" id="IPR036249">
    <property type="entry name" value="Thioredoxin-like_sf"/>
</dbReference>
<dbReference type="Pfam" id="PF02683">
    <property type="entry name" value="DsbD_TM"/>
    <property type="match status" value="1"/>
</dbReference>
<reference evidence="10 11" key="1">
    <citation type="submission" date="2019-06" db="EMBL/GenBank/DDBJ databases">
        <title>Persicimonas caeni gen. nov., sp. nov., a predatory bacterium isolated from solar saltern.</title>
        <authorList>
            <person name="Wang S."/>
        </authorList>
    </citation>
    <scope>NUCLEOTIDE SEQUENCE [LARGE SCALE GENOMIC DNA]</scope>
    <source>
        <strain evidence="10 11">YN101</strain>
    </source>
</reference>
<dbReference type="InterPro" id="IPR028250">
    <property type="entry name" value="DsbDN"/>
</dbReference>